<accession>A0A5K0WQI7</accession>
<dbReference type="AlphaFoldDB" id="A0A5K0WQI7"/>
<reference evidence="2" key="1">
    <citation type="submission" date="2019-09" db="EMBL/GenBank/DDBJ databases">
        <authorList>
            <person name="Zhang L."/>
        </authorList>
    </citation>
    <scope>NUCLEOTIDE SEQUENCE</scope>
</reference>
<protein>
    <submittedName>
        <fullName evidence="2">Uncharacterized protein</fullName>
    </submittedName>
</protein>
<evidence type="ECO:0000313" key="2">
    <source>
        <dbReference type="EMBL" id="VVV54652.1"/>
    </source>
</evidence>
<evidence type="ECO:0000256" key="1">
    <source>
        <dbReference type="SAM" id="MobiDB-lite"/>
    </source>
</evidence>
<feature type="compositionally biased region" description="Basic residues" evidence="1">
    <location>
        <begin position="1"/>
        <end position="11"/>
    </location>
</feature>
<gene>
    <name evidence="2" type="ORF">NYM_LOCUS3937</name>
</gene>
<proteinExistence type="predicted"/>
<organism evidence="2">
    <name type="scientific">Nymphaea colorata</name>
    <name type="common">pocket water lily</name>
    <dbReference type="NCBI Taxonomy" id="210225"/>
    <lineage>
        <taxon>Eukaryota</taxon>
        <taxon>Viridiplantae</taxon>
        <taxon>Streptophyta</taxon>
        <taxon>Embryophyta</taxon>
        <taxon>Tracheophyta</taxon>
        <taxon>Spermatophyta</taxon>
        <taxon>Magnoliopsida</taxon>
        <taxon>Nymphaeales</taxon>
        <taxon>Nymphaeaceae</taxon>
        <taxon>Nymphaea</taxon>
    </lineage>
</organism>
<sequence>MECHRRGKKRAGPSSEAHGEPSPTHSDAHTPRGDSASEPQYAQLGGVPKPHRDRLRQWISRIYC</sequence>
<feature type="region of interest" description="Disordered" evidence="1">
    <location>
        <begin position="1"/>
        <end position="53"/>
    </location>
</feature>
<dbReference type="EMBL" id="LR721775">
    <property type="protein sequence ID" value="VVV54652.1"/>
    <property type="molecule type" value="Genomic_DNA"/>
</dbReference>
<name>A0A5K0WQI7_9MAGN</name>